<dbReference type="EMBL" id="LAZR01018489">
    <property type="protein sequence ID" value="KKL96216.1"/>
    <property type="molecule type" value="Genomic_DNA"/>
</dbReference>
<name>A0A0F9GZT4_9ZZZZ</name>
<comment type="caution">
    <text evidence="1">The sequence shown here is derived from an EMBL/GenBank/DDBJ whole genome shotgun (WGS) entry which is preliminary data.</text>
</comment>
<evidence type="ECO:0000313" key="1">
    <source>
        <dbReference type="EMBL" id="KKL96216.1"/>
    </source>
</evidence>
<protein>
    <submittedName>
        <fullName evidence="1">Uncharacterized protein</fullName>
    </submittedName>
</protein>
<sequence length="74" mass="8665">MAELYQKGIVSLQEAATQAKLSLYEIMEYVQKEDIHPPDQTKEEVLIEIEKSKEFDSIYNVKYYSSSFLVVEKK</sequence>
<organism evidence="1">
    <name type="scientific">marine sediment metagenome</name>
    <dbReference type="NCBI Taxonomy" id="412755"/>
    <lineage>
        <taxon>unclassified sequences</taxon>
        <taxon>metagenomes</taxon>
        <taxon>ecological metagenomes</taxon>
    </lineage>
</organism>
<dbReference type="AlphaFoldDB" id="A0A0F9GZT4"/>
<proteinExistence type="predicted"/>
<accession>A0A0F9GZT4</accession>
<gene>
    <name evidence="1" type="ORF">LCGC14_1846680</name>
</gene>
<reference evidence="1" key="1">
    <citation type="journal article" date="2015" name="Nature">
        <title>Complex archaea that bridge the gap between prokaryotes and eukaryotes.</title>
        <authorList>
            <person name="Spang A."/>
            <person name="Saw J.H."/>
            <person name="Jorgensen S.L."/>
            <person name="Zaremba-Niedzwiedzka K."/>
            <person name="Martijn J."/>
            <person name="Lind A.E."/>
            <person name="van Eijk R."/>
            <person name="Schleper C."/>
            <person name="Guy L."/>
            <person name="Ettema T.J."/>
        </authorList>
    </citation>
    <scope>NUCLEOTIDE SEQUENCE</scope>
</reference>